<dbReference type="InterPro" id="IPR051167">
    <property type="entry name" value="Prolyl_oligopep/macrocyclase"/>
</dbReference>
<keyword evidence="3" id="KW-0720">Serine protease</keyword>
<evidence type="ECO:0000256" key="2">
    <source>
        <dbReference type="ARBA" id="ARBA00022801"/>
    </source>
</evidence>
<gene>
    <name evidence="6" type="ORF">ACFSVL_41710</name>
</gene>
<evidence type="ECO:0000256" key="3">
    <source>
        <dbReference type="ARBA" id="ARBA00022825"/>
    </source>
</evidence>
<evidence type="ECO:0000256" key="1">
    <source>
        <dbReference type="ARBA" id="ARBA00022670"/>
    </source>
</evidence>
<dbReference type="PRINTS" id="PR00862">
    <property type="entry name" value="PROLIGOPTASE"/>
</dbReference>
<dbReference type="Pfam" id="PF02897">
    <property type="entry name" value="Peptidase_S9_N"/>
    <property type="match status" value="1"/>
</dbReference>
<name>A0ABW5HMC5_9PSEU</name>
<dbReference type="Gene3D" id="2.130.10.120">
    <property type="entry name" value="Prolyl oligopeptidase, N-terminal domain"/>
    <property type="match status" value="1"/>
</dbReference>
<dbReference type="Gene3D" id="3.40.50.1820">
    <property type="entry name" value="alpha/beta hydrolase"/>
    <property type="match status" value="1"/>
</dbReference>
<keyword evidence="7" id="KW-1185">Reference proteome</keyword>
<dbReference type="Proteomes" id="UP001597483">
    <property type="component" value="Unassembled WGS sequence"/>
</dbReference>
<feature type="domain" description="Peptidase S9A N-terminal" evidence="5">
    <location>
        <begin position="3"/>
        <end position="392"/>
    </location>
</feature>
<proteinExistence type="predicted"/>
<evidence type="ECO:0000313" key="7">
    <source>
        <dbReference type="Proteomes" id="UP001597483"/>
    </source>
</evidence>
<dbReference type="InterPro" id="IPR001375">
    <property type="entry name" value="Peptidase_S9_cat"/>
</dbReference>
<dbReference type="SUPFAM" id="SSF53474">
    <property type="entry name" value="alpha/beta-Hydrolases"/>
    <property type="match status" value="1"/>
</dbReference>
<keyword evidence="2" id="KW-0378">Hydrolase</keyword>
<dbReference type="Pfam" id="PF00326">
    <property type="entry name" value="Peptidase_S9"/>
    <property type="match status" value="1"/>
</dbReference>
<dbReference type="PANTHER" id="PTHR42881">
    <property type="entry name" value="PROLYL ENDOPEPTIDASE"/>
    <property type="match status" value="1"/>
</dbReference>
<dbReference type="EMBL" id="JBHUKS010000035">
    <property type="protein sequence ID" value="MFD2473979.1"/>
    <property type="molecule type" value="Genomic_DNA"/>
</dbReference>
<feature type="domain" description="Peptidase S9 prolyl oligopeptidase catalytic" evidence="4">
    <location>
        <begin position="470"/>
        <end position="670"/>
    </location>
</feature>
<dbReference type="PANTHER" id="PTHR42881:SF13">
    <property type="entry name" value="PROLYL ENDOPEPTIDASE"/>
    <property type="match status" value="1"/>
</dbReference>
<organism evidence="6 7">
    <name type="scientific">Amycolatopsis silviterrae</name>
    <dbReference type="NCBI Taxonomy" id="1656914"/>
    <lineage>
        <taxon>Bacteria</taxon>
        <taxon>Bacillati</taxon>
        <taxon>Actinomycetota</taxon>
        <taxon>Actinomycetes</taxon>
        <taxon>Pseudonocardiales</taxon>
        <taxon>Pseudonocardiaceae</taxon>
        <taxon>Amycolatopsis</taxon>
    </lineage>
</organism>
<dbReference type="InterPro" id="IPR029058">
    <property type="entry name" value="AB_hydrolase_fold"/>
</dbReference>
<sequence>MDGMTVEDPYLWLEDVTGDEALEWVRSRNAETLDVLTASERFGQLRDSIREVLDAGGRIPYVARRGTRLYNFWQDAEHPRGLWRRTTLEQYRTAEPDWEILLDVDALAAAEDENWVWKGAAVLRPGHRLGLVQLSRGGADATVVREFDLDAHEFVPDGFTLPEAKHRISWIDADRVYLGTDFGPGSLTTSGYPRLAKEWRRGTPLEEAKLVAEGKPDDVAITAYHDPTEGFERDFVRRALDFYRTEYFERTETGLTKLDLPEDVEVSTHREWLLVHPRSAWTVGGAEHPAGTLLAIRYDAFKAGDREFTALFTPDAHTSLDYYAWTRHHLLLATLHDVKSELRVLTPGPDGWAEAELGGAPEFGSAEIVDTEPDVDDEYLVDSSSYIQPSTLTRGVVGGDVEVLKQAPAFFDAAGMEVSQYFATSDDGTKIPYFVVRPPGAENGPTLLYGYGGFEVSLTPSYGGVVGRAWLARGGTYVVANIRGGGEYGPEWHMQAVKENRYKAYEDFAAVARDLVARGVTTKDRLGIQGGSNGGLLMGVMLTSYPELFGAIVCQVPLLDMKRYHLLPAGASWMAEWGDPDVPEEWEYISKYSPYQRVSADVEYPPILFVTSTRDDRVHPGHARKMVARMREQGHRVEYFENIEGGHGAAADNEQLAFRSAVAYEFLWSKLS</sequence>
<reference evidence="7" key="1">
    <citation type="journal article" date="2019" name="Int. J. Syst. Evol. Microbiol.">
        <title>The Global Catalogue of Microorganisms (GCM) 10K type strain sequencing project: providing services to taxonomists for standard genome sequencing and annotation.</title>
        <authorList>
            <consortium name="The Broad Institute Genomics Platform"/>
            <consortium name="The Broad Institute Genome Sequencing Center for Infectious Disease"/>
            <person name="Wu L."/>
            <person name="Ma J."/>
        </authorList>
    </citation>
    <scope>NUCLEOTIDE SEQUENCE [LARGE SCALE GENOMIC DNA]</scope>
    <source>
        <strain evidence="7">CGMCC 4.7641</strain>
    </source>
</reference>
<dbReference type="InterPro" id="IPR023302">
    <property type="entry name" value="Pept_S9A_N"/>
</dbReference>
<evidence type="ECO:0000259" key="4">
    <source>
        <dbReference type="Pfam" id="PF00326"/>
    </source>
</evidence>
<dbReference type="RefSeq" id="WP_378313202.1">
    <property type="nucleotide sequence ID" value="NZ_JBHUKS010000035.1"/>
</dbReference>
<accession>A0ABW5HMC5</accession>
<keyword evidence="1" id="KW-0645">Protease</keyword>
<dbReference type="InterPro" id="IPR002470">
    <property type="entry name" value="Peptidase_S9A"/>
</dbReference>
<comment type="caution">
    <text evidence="6">The sequence shown here is derived from an EMBL/GenBank/DDBJ whole genome shotgun (WGS) entry which is preliminary data.</text>
</comment>
<evidence type="ECO:0000313" key="6">
    <source>
        <dbReference type="EMBL" id="MFD2473979.1"/>
    </source>
</evidence>
<dbReference type="SUPFAM" id="SSF50993">
    <property type="entry name" value="Peptidase/esterase 'gauge' domain"/>
    <property type="match status" value="1"/>
</dbReference>
<evidence type="ECO:0000259" key="5">
    <source>
        <dbReference type="Pfam" id="PF02897"/>
    </source>
</evidence>
<protein>
    <submittedName>
        <fullName evidence="6">Prolyl oligopeptidase family protein</fullName>
    </submittedName>
</protein>